<dbReference type="GO" id="GO:0005829">
    <property type="term" value="C:cytosol"/>
    <property type="evidence" value="ECO:0007669"/>
    <property type="project" value="TreeGrafter"/>
</dbReference>
<dbReference type="PANTHER" id="PTHR11271:SF6">
    <property type="entry name" value="GUANINE DEAMINASE"/>
    <property type="match status" value="1"/>
</dbReference>
<dbReference type="NCBIfam" id="TIGR02967">
    <property type="entry name" value="guan_deamin"/>
    <property type="match status" value="1"/>
</dbReference>
<reference evidence="10 11" key="1">
    <citation type="submission" date="2018-10" db="EMBL/GenBank/DDBJ databases">
        <title>Genomic Encyclopedia of Type Strains, Phase IV (KMG-IV): sequencing the most valuable type-strain genomes for metagenomic binning, comparative biology and taxonomic classification.</title>
        <authorList>
            <person name="Goeker M."/>
        </authorList>
    </citation>
    <scope>NUCLEOTIDE SEQUENCE [LARGE SCALE GENOMIC DNA]</scope>
    <source>
        <strain evidence="10 11">DSM 23229</strain>
    </source>
</reference>
<dbReference type="EMBL" id="RBIN01000005">
    <property type="protein sequence ID" value="RKR03470.1"/>
    <property type="molecule type" value="Genomic_DNA"/>
</dbReference>
<proteinExistence type="inferred from homology"/>
<feature type="domain" description="Amidohydrolase-related" evidence="9">
    <location>
        <begin position="71"/>
        <end position="431"/>
    </location>
</feature>
<evidence type="ECO:0000313" key="10">
    <source>
        <dbReference type="EMBL" id="RKR03470.1"/>
    </source>
</evidence>
<dbReference type="SUPFAM" id="SSF51556">
    <property type="entry name" value="Metallo-dependent hydrolases"/>
    <property type="match status" value="1"/>
</dbReference>
<evidence type="ECO:0000259" key="9">
    <source>
        <dbReference type="Pfam" id="PF01979"/>
    </source>
</evidence>
<dbReference type="InterPro" id="IPR051607">
    <property type="entry name" value="Metallo-dep_hydrolases"/>
</dbReference>
<dbReference type="GO" id="GO:0006147">
    <property type="term" value="P:guanine catabolic process"/>
    <property type="evidence" value="ECO:0007669"/>
    <property type="project" value="UniProtKB-UniRule"/>
</dbReference>
<dbReference type="GO" id="GO:0008270">
    <property type="term" value="F:zinc ion binding"/>
    <property type="evidence" value="ECO:0007669"/>
    <property type="project" value="UniProtKB-UniRule"/>
</dbReference>
<dbReference type="InterPro" id="IPR011059">
    <property type="entry name" value="Metal-dep_hydrolase_composite"/>
</dbReference>
<dbReference type="RefSeq" id="WP_121172940.1">
    <property type="nucleotide sequence ID" value="NZ_RBIN01000005.1"/>
</dbReference>
<dbReference type="InterPro" id="IPR006680">
    <property type="entry name" value="Amidohydro-rel"/>
</dbReference>
<dbReference type="UniPathway" id="UPA00603">
    <property type="reaction ID" value="UER00660"/>
</dbReference>
<keyword evidence="6 8" id="KW-0862">Zinc</keyword>
<evidence type="ECO:0000256" key="4">
    <source>
        <dbReference type="ARBA" id="ARBA00022723"/>
    </source>
</evidence>
<keyword evidence="11" id="KW-1185">Reference proteome</keyword>
<evidence type="ECO:0000256" key="8">
    <source>
        <dbReference type="RuleBase" id="RU366009"/>
    </source>
</evidence>
<sequence length="436" mass="47899">MTQWQALRGELLGFNRDPGDGETPRAGAIAHYPDGVVLIRDGVIEAVDHHAALAPRLTDDVAVAHYPDQLIMPGFIDPHLHFSQLDIIASHGRQLIDWLNTYTFPEEIRLNDRDYAEALADGFIRQLLAHGTTTALAFCTSHPNSVNALFERAERERMRLIAGKVMMDRNAPQALCDTVESSVRDSRALMQQWHGRGRLEYAVTPRFAPTSTPEQLAAAGRLWQEDPGMVMQTHLCENRAEIDWVAELYPEASDYLDVYQRAGLLGPRSVFAHAIHIDDDMRARLRDGGGAIAFCPGSNTFLGSGLFDRRAAQAAGIPVGLATDIGAGPALSQLTTLSDAYKVCQLKGDTLTPWQAFDALTRGNARMLGLEDRIGRLAPGMEADLVVLDPASTPLMARKQAHQPTLGEKLFNLMMLGDDRTIAATWVLGRLAHERA</sequence>
<dbReference type="InterPro" id="IPR014311">
    <property type="entry name" value="Guanine_deaminase"/>
</dbReference>
<keyword evidence="5 8" id="KW-0378">Hydrolase</keyword>
<comment type="function">
    <text evidence="8">Catalyzes the hydrolytic deamination of guanine, producing xanthine and ammonia.</text>
</comment>
<comment type="cofactor">
    <cofactor evidence="8">
        <name>Zn(2+)</name>
        <dbReference type="ChEBI" id="CHEBI:29105"/>
    </cofactor>
    <text evidence="8">Binds 1 zinc ion per subunit.</text>
</comment>
<dbReference type="EC" id="3.5.4.3" evidence="3 7"/>
<organism evidence="10 11">
    <name type="scientific">Kushneria sinocarnis</name>
    <dbReference type="NCBI Taxonomy" id="595502"/>
    <lineage>
        <taxon>Bacteria</taxon>
        <taxon>Pseudomonadati</taxon>
        <taxon>Pseudomonadota</taxon>
        <taxon>Gammaproteobacteria</taxon>
        <taxon>Oceanospirillales</taxon>
        <taxon>Halomonadaceae</taxon>
        <taxon>Kushneria</taxon>
    </lineage>
</organism>
<evidence type="ECO:0000256" key="3">
    <source>
        <dbReference type="ARBA" id="ARBA00012781"/>
    </source>
</evidence>
<name>A0A420WWJ4_9GAMM</name>
<evidence type="ECO:0000313" key="11">
    <source>
        <dbReference type="Proteomes" id="UP000281975"/>
    </source>
</evidence>
<protein>
    <recommendedName>
        <fullName evidence="3 7">Guanine deaminase</fullName>
        <shortName evidence="8">Guanase</shortName>
        <ecNumber evidence="3 7">3.5.4.3</ecNumber>
    </recommendedName>
    <alternativeName>
        <fullName evidence="8">Guanine aminohydrolase</fullName>
    </alternativeName>
</protein>
<dbReference type="InterPro" id="IPR032466">
    <property type="entry name" value="Metal_Hydrolase"/>
</dbReference>
<dbReference type="Pfam" id="PF01979">
    <property type="entry name" value="Amidohydro_1"/>
    <property type="match status" value="1"/>
</dbReference>
<evidence type="ECO:0000256" key="1">
    <source>
        <dbReference type="ARBA" id="ARBA00004984"/>
    </source>
</evidence>
<dbReference type="GO" id="GO:0008892">
    <property type="term" value="F:guanine deaminase activity"/>
    <property type="evidence" value="ECO:0007669"/>
    <property type="project" value="UniProtKB-UniRule"/>
</dbReference>
<comment type="similarity">
    <text evidence="2 8">Belongs to the metallo-dependent hydrolases superfamily. ATZ/TRZ family.</text>
</comment>
<dbReference type="Gene3D" id="3.20.20.140">
    <property type="entry name" value="Metal-dependent hydrolases"/>
    <property type="match status" value="1"/>
</dbReference>
<dbReference type="NCBIfam" id="NF006679">
    <property type="entry name" value="PRK09228.1"/>
    <property type="match status" value="1"/>
</dbReference>
<dbReference type="OrthoDB" id="9787621at2"/>
<evidence type="ECO:0000256" key="2">
    <source>
        <dbReference type="ARBA" id="ARBA00006745"/>
    </source>
</evidence>
<dbReference type="Proteomes" id="UP000281975">
    <property type="component" value="Unassembled WGS sequence"/>
</dbReference>
<evidence type="ECO:0000256" key="6">
    <source>
        <dbReference type="ARBA" id="ARBA00022833"/>
    </source>
</evidence>
<accession>A0A420WWJ4</accession>
<evidence type="ECO:0000256" key="5">
    <source>
        <dbReference type="ARBA" id="ARBA00022801"/>
    </source>
</evidence>
<comment type="catalytic activity">
    <reaction evidence="8">
        <text>guanine + H2O + H(+) = xanthine + NH4(+)</text>
        <dbReference type="Rhea" id="RHEA:14665"/>
        <dbReference type="ChEBI" id="CHEBI:15377"/>
        <dbReference type="ChEBI" id="CHEBI:15378"/>
        <dbReference type="ChEBI" id="CHEBI:16235"/>
        <dbReference type="ChEBI" id="CHEBI:17712"/>
        <dbReference type="ChEBI" id="CHEBI:28938"/>
        <dbReference type="EC" id="3.5.4.3"/>
    </reaction>
</comment>
<dbReference type="SUPFAM" id="SSF51338">
    <property type="entry name" value="Composite domain of metallo-dependent hydrolases"/>
    <property type="match status" value="1"/>
</dbReference>
<comment type="caution">
    <text evidence="10">The sequence shown here is derived from an EMBL/GenBank/DDBJ whole genome shotgun (WGS) entry which is preliminary data.</text>
</comment>
<dbReference type="AlphaFoldDB" id="A0A420WWJ4"/>
<comment type="pathway">
    <text evidence="1 8">Purine metabolism; guanine degradation; xanthine from guanine: step 1/1.</text>
</comment>
<gene>
    <name evidence="10" type="ORF">C7446_1995</name>
</gene>
<evidence type="ECO:0000256" key="7">
    <source>
        <dbReference type="NCBIfam" id="TIGR02967"/>
    </source>
</evidence>
<dbReference type="PANTHER" id="PTHR11271">
    <property type="entry name" value="GUANINE DEAMINASE"/>
    <property type="match status" value="1"/>
</dbReference>
<keyword evidence="4 8" id="KW-0479">Metal-binding</keyword>
<dbReference type="Gene3D" id="2.30.40.10">
    <property type="entry name" value="Urease, subunit C, domain 1"/>
    <property type="match status" value="1"/>
</dbReference>